<feature type="domain" description="DUF1330" evidence="1">
    <location>
        <begin position="6"/>
        <end position="94"/>
    </location>
</feature>
<dbReference type="InterPro" id="IPR011008">
    <property type="entry name" value="Dimeric_a/b-barrel"/>
</dbReference>
<name>A0ABS8WDX5_9GAMM</name>
<dbReference type="SUPFAM" id="SSF54909">
    <property type="entry name" value="Dimeric alpha+beta barrel"/>
    <property type="match status" value="1"/>
</dbReference>
<comment type="caution">
    <text evidence="2">The sequence shown here is derived from an EMBL/GenBank/DDBJ whole genome shotgun (WGS) entry which is preliminary data.</text>
</comment>
<evidence type="ECO:0000313" key="3">
    <source>
        <dbReference type="Proteomes" id="UP001201273"/>
    </source>
</evidence>
<accession>A0ABS8WDX5</accession>
<sequence length="100" mass="11161">MHEMLVGLEVSNNDVYSQYRAAMMPILVAYGGDFGVDFVVSEVLRSPVNTPINRVFTINFPSQTAADSFFADSQYLKVKAQYFVAAVRHTTIIASYEKSI</sequence>
<gene>
    <name evidence="2" type="ORF">K6Y31_13185</name>
</gene>
<reference evidence="2 3" key="1">
    <citation type="journal article" date="2022" name="Environ. Microbiol. Rep.">
        <title>Eco-phylogenetic analyses reveal divergent evolution of vitamin B12 metabolism in the marine bacterial family 'Psychromonadaceae'.</title>
        <authorList>
            <person name="Jin X."/>
            <person name="Yang Y."/>
            <person name="Cao H."/>
            <person name="Gao B."/>
            <person name="Zhao Z."/>
        </authorList>
    </citation>
    <scope>NUCLEOTIDE SEQUENCE [LARGE SCALE GENOMIC DNA]</scope>
    <source>
        <strain evidence="2 3">MKS20</strain>
    </source>
</reference>
<dbReference type="Pfam" id="PF07045">
    <property type="entry name" value="DUF1330"/>
    <property type="match status" value="1"/>
</dbReference>
<evidence type="ECO:0000259" key="1">
    <source>
        <dbReference type="Pfam" id="PF07045"/>
    </source>
</evidence>
<dbReference type="RefSeq" id="WP_233053430.1">
    <property type="nucleotide sequence ID" value="NZ_JAIMJA010000013.1"/>
</dbReference>
<proteinExistence type="predicted"/>
<dbReference type="EMBL" id="JAIMJA010000013">
    <property type="protein sequence ID" value="MCE2595759.1"/>
    <property type="molecule type" value="Genomic_DNA"/>
</dbReference>
<protein>
    <submittedName>
        <fullName evidence="2">DUF1330 domain-containing protein</fullName>
    </submittedName>
</protein>
<evidence type="ECO:0000313" key="2">
    <source>
        <dbReference type="EMBL" id="MCE2595759.1"/>
    </source>
</evidence>
<organism evidence="2 3">
    <name type="scientific">Motilimonas cestriensis</name>
    <dbReference type="NCBI Taxonomy" id="2742685"/>
    <lineage>
        <taxon>Bacteria</taxon>
        <taxon>Pseudomonadati</taxon>
        <taxon>Pseudomonadota</taxon>
        <taxon>Gammaproteobacteria</taxon>
        <taxon>Alteromonadales</taxon>
        <taxon>Alteromonadales genera incertae sedis</taxon>
        <taxon>Motilimonas</taxon>
    </lineage>
</organism>
<dbReference type="Gene3D" id="3.30.70.100">
    <property type="match status" value="1"/>
</dbReference>
<dbReference type="Proteomes" id="UP001201273">
    <property type="component" value="Unassembled WGS sequence"/>
</dbReference>
<dbReference type="InterPro" id="IPR010753">
    <property type="entry name" value="DUF1330"/>
</dbReference>
<keyword evidence="3" id="KW-1185">Reference proteome</keyword>